<name>A0A447QK22_SERRU</name>
<accession>A0A447QK22</accession>
<reference evidence="1 2" key="1">
    <citation type="submission" date="2018-12" db="EMBL/GenBank/DDBJ databases">
        <authorList>
            <consortium name="Pathogen Informatics"/>
        </authorList>
    </citation>
    <scope>NUCLEOTIDE SEQUENCE [LARGE SCALE GENOMIC DNA]</scope>
    <source>
        <strain evidence="1 2">NCTC9419</strain>
    </source>
</reference>
<dbReference type="AlphaFoldDB" id="A0A447QK22"/>
<dbReference type="EMBL" id="LR134155">
    <property type="protein sequence ID" value="VEA70448.1"/>
    <property type="molecule type" value="Genomic_DNA"/>
</dbReference>
<gene>
    <name evidence="1" type="primary">plsB_1</name>
    <name evidence="1" type="ORF">NCTC9419_01946</name>
</gene>
<keyword evidence="1" id="KW-0808">Transferase</keyword>
<keyword evidence="1" id="KW-0012">Acyltransferase</keyword>
<dbReference type="EC" id="2.3.1.15" evidence="1"/>
<evidence type="ECO:0000313" key="1">
    <source>
        <dbReference type="EMBL" id="VEA70448.1"/>
    </source>
</evidence>
<proteinExistence type="predicted"/>
<sequence length="93" mass="10484">MLTLRTQCLAQDLPDPLDPLEIDGAVLPSYVFIHDGPRVFRYYTPKEESVKLFHDYLDLHRNNPGLDIQMLPASVMFGRSPGAKARAPRICAC</sequence>
<protein>
    <submittedName>
        <fullName evidence="1">Glycerol-3-phosphate acyltransferase</fullName>
        <ecNumber evidence="1">2.3.1.15</ecNumber>
    </submittedName>
</protein>
<organism evidence="1 2">
    <name type="scientific">Serratia rubidaea</name>
    <name type="common">Serratia marinorubra</name>
    <dbReference type="NCBI Taxonomy" id="61652"/>
    <lineage>
        <taxon>Bacteria</taxon>
        <taxon>Pseudomonadati</taxon>
        <taxon>Pseudomonadota</taxon>
        <taxon>Gammaproteobacteria</taxon>
        <taxon>Enterobacterales</taxon>
        <taxon>Yersiniaceae</taxon>
        <taxon>Serratia</taxon>
    </lineage>
</organism>
<evidence type="ECO:0000313" key="2">
    <source>
        <dbReference type="Proteomes" id="UP000271603"/>
    </source>
</evidence>
<dbReference type="Proteomes" id="UP000271603">
    <property type="component" value="Chromosome"/>
</dbReference>
<dbReference type="GO" id="GO:0004366">
    <property type="term" value="F:glycerol-3-phosphate O-acyltransferase activity"/>
    <property type="evidence" value="ECO:0007669"/>
    <property type="project" value="UniProtKB-EC"/>
</dbReference>